<dbReference type="FunFam" id="1.10.8.60:FF:000030">
    <property type="entry name" value="replication factor C subunit 3"/>
    <property type="match status" value="1"/>
</dbReference>
<dbReference type="GO" id="GO:0003677">
    <property type="term" value="F:DNA binding"/>
    <property type="evidence" value="ECO:0007669"/>
    <property type="project" value="InterPro"/>
</dbReference>
<proteinExistence type="predicted"/>
<dbReference type="STRING" id="98765.A0A2R6NX75"/>
<keyword evidence="3" id="KW-1185">Reference proteome</keyword>
<dbReference type="GO" id="GO:0006271">
    <property type="term" value="P:DNA strand elongation involved in DNA replication"/>
    <property type="evidence" value="ECO:0007669"/>
    <property type="project" value="UniProtKB-ARBA"/>
</dbReference>
<dbReference type="AlphaFoldDB" id="A0A2R6NX75"/>
<dbReference type="InterPro" id="IPR027417">
    <property type="entry name" value="P-loop_NTPase"/>
</dbReference>
<dbReference type="Gene3D" id="1.10.8.60">
    <property type="match status" value="1"/>
</dbReference>
<comment type="caution">
    <text evidence="2">The sequence shown here is derived from an EMBL/GenBank/DDBJ whole genome shotgun (WGS) entry which is preliminary data.</text>
</comment>
<dbReference type="Pfam" id="PF21960">
    <property type="entry name" value="RCF1-5-like_lid"/>
    <property type="match status" value="1"/>
</dbReference>
<dbReference type="GO" id="GO:0006281">
    <property type="term" value="P:DNA repair"/>
    <property type="evidence" value="ECO:0007669"/>
    <property type="project" value="TreeGrafter"/>
</dbReference>
<keyword evidence="1" id="KW-0235">DNA replication</keyword>
<dbReference type="SUPFAM" id="SSF48019">
    <property type="entry name" value="post-AAA+ oligomerization domain-like"/>
    <property type="match status" value="1"/>
</dbReference>
<dbReference type="Pfam" id="PF13177">
    <property type="entry name" value="DNA_pol3_delta2"/>
    <property type="match status" value="1"/>
</dbReference>
<dbReference type="GO" id="GO:0031390">
    <property type="term" value="C:Ctf18 RFC-like complex"/>
    <property type="evidence" value="ECO:0007669"/>
    <property type="project" value="TreeGrafter"/>
</dbReference>
<dbReference type="EMBL" id="MLYV02000712">
    <property type="protein sequence ID" value="PSR79003.1"/>
    <property type="molecule type" value="Genomic_DNA"/>
</dbReference>
<reference evidence="2 3" key="1">
    <citation type="submission" date="2018-02" db="EMBL/GenBank/DDBJ databases">
        <title>Genome sequence of the basidiomycete white-rot fungus Phlebia centrifuga.</title>
        <authorList>
            <person name="Granchi Z."/>
            <person name="Peng M."/>
            <person name="de Vries R.P."/>
            <person name="Hilden K."/>
            <person name="Makela M.R."/>
            <person name="Grigoriev I."/>
            <person name="Riley R."/>
        </authorList>
    </citation>
    <scope>NUCLEOTIDE SEQUENCE [LARGE SCALE GENOMIC DNA]</scope>
    <source>
        <strain evidence="2 3">FBCC195</strain>
    </source>
</reference>
<dbReference type="PANTHER" id="PTHR11669">
    <property type="entry name" value="REPLICATION FACTOR C / DNA POLYMERASE III GAMMA-TAU SUBUNIT"/>
    <property type="match status" value="1"/>
</dbReference>
<dbReference type="Gene3D" id="1.20.272.10">
    <property type="match status" value="1"/>
</dbReference>
<dbReference type="SUPFAM" id="SSF52540">
    <property type="entry name" value="P-loop containing nucleoside triphosphate hydrolases"/>
    <property type="match status" value="1"/>
</dbReference>
<dbReference type="OrthoDB" id="761538at2759"/>
<dbReference type="GO" id="GO:0005663">
    <property type="term" value="C:DNA replication factor C complex"/>
    <property type="evidence" value="ECO:0007669"/>
    <property type="project" value="TreeGrafter"/>
</dbReference>
<name>A0A2R6NX75_9APHY</name>
<dbReference type="Pfam" id="PF22534">
    <property type="entry name" value="RFC_C"/>
    <property type="match status" value="1"/>
</dbReference>
<dbReference type="Gene3D" id="3.40.50.300">
    <property type="entry name" value="P-loop containing nucleotide triphosphate hydrolases"/>
    <property type="match status" value="1"/>
</dbReference>
<dbReference type="GO" id="GO:0031391">
    <property type="term" value="C:Elg1 RFC-like complex"/>
    <property type="evidence" value="ECO:0007669"/>
    <property type="project" value="TreeGrafter"/>
</dbReference>
<protein>
    <recommendedName>
        <fullName evidence="4">Replication factor C subunit 3</fullName>
    </recommendedName>
</protein>
<gene>
    <name evidence="2" type="ORF">PHLCEN_2v7190</name>
</gene>
<sequence>MRSAFSEVGNYDRVVIQELLKEIAQTQQVDINARHRFKVVIINEADSLTRDAQAALRRTMEKYMSNMRIILCANSTSKLIAPIKSRCLLVRVAAPTEDEMMRVLHHVADRQGFKIPNDEEAVRAIAKDSNGNLRKALLVFEALKMQTGSLSGPIAIAKPDWETYCQKVGDMIIQEQSPARVMEVRTKLYELLSHCIPPTVILKTIADRVVEKVDEHLKADIMHWAAIYLSAIHAVWCACIRHFINGRRILLSDITSVSIRCANIHELDLTA</sequence>
<dbReference type="InterPro" id="IPR050238">
    <property type="entry name" value="DNA_Rep/Repair_Clamp_Loader"/>
</dbReference>
<evidence type="ECO:0000313" key="3">
    <source>
        <dbReference type="Proteomes" id="UP000186601"/>
    </source>
</evidence>
<dbReference type="Proteomes" id="UP000186601">
    <property type="component" value="Unassembled WGS sequence"/>
</dbReference>
<accession>A0A2R6NX75</accession>
<organism evidence="2 3">
    <name type="scientific">Hermanssonia centrifuga</name>
    <dbReference type="NCBI Taxonomy" id="98765"/>
    <lineage>
        <taxon>Eukaryota</taxon>
        <taxon>Fungi</taxon>
        <taxon>Dikarya</taxon>
        <taxon>Basidiomycota</taxon>
        <taxon>Agaricomycotina</taxon>
        <taxon>Agaricomycetes</taxon>
        <taxon>Polyporales</taxon>
        <taxon>Meruliaceae</taxon>
        <taxon>Hermanssonia</taxon>
    </lineage>
</organism>
<dbReference type="GO" id="GO:0031389">
    <property type="term" value="C:Rad17 RFC-like complex"/>
    <property type="evidence" value="ECO:0007669"/>
    <property type="project" value="TreeGrafter"/>
</dbReference>
<dbReference type="PANTHER" id="PTHR11669:SF1">
    <property type="entry name" value="REPLICATION FACTOR C SUBUNIT 3"/>
    <property type="match status" value="1"/>
</dbReference>
<evidence type="ECO:0000256" key="1">
    <source>
        <dbReference type="ARBA" id="ARBA00022705"/>
    </source>
</evidence>
<evidence type="ECO:0000313" key="2">
    <source>
        <dbReference type="EMBL" id="PSR79003.1"/>
    </source>
</evidence>
<dbReference type="GO" id="GO:0003689">
    <property type="term" value="F:DNA clamp loader activity"/>
    <property type="evidence" value="ECO:0007669"/>
    <property type="project" value="TreeGrafter"/>
</dbReference>
<evidence type="ECO:0008006" key="4">
    <source>
        <dbReference type="Google" id="ProtNLM"/>
    </source>
</evidence>
<dbReference type="InterPro" id="IPR008921">
    <property type="entry name" value="DNA_pol3_clamp-load_cplx_C"/>
</dbReference>